<dbReference type="OrthoDB" id="1956876at2"/>
<evidence type="ECO:0000313" key="2">
    <source>
        <dbReference type="Proteomes" id="UP000052015"/>
    </source>
</evidence>
<dbReference type="EMBL" id="LKHP01000004">
    <property type="protein sequence ID" value="KRQ87233.1"/>
    <property type="molecule type" value="Genomic_DNA"/>
</dbReference>
<reference evidence="1 2" key="1">
    <citation type="submission" date="2015-09" db="EMBL/GenBank/DDBJ databases">
        <title>Draft genome sequence of a Caloramator mitchellensis, a moderate thermophile from the Great Artesian Basin of Australia.</title>
        <authorList>
            <person name="Patel B.K."/>
        </authorList>
    </citation>
    <scope>NUCLEOTIDE SEQUENCE [LARGE SCALE GENOMIC DNA]</scope>
    <source>
        <strain evidence="1 2">VF08</strain>
    </source>
</reference>
<dbReference type="RefSeq" id="WP_160318220.1">
    <property type="nucleotide sequence ID" value="NZ_LKHP01000004.1"/>
</dbReference>
<organism evidence="1 2">
    <name type="scientific">Caloramator mitchellensis</name>
    <dbReference type="NCBI Taxonomy" id="908809"/>
    <lineage>
        <taxon>Bacteria</taxon>
        <taxon>Bacillati</taxon>
        <taxon>Bacillota</taxon>
        <taxon>Clostridia</taxon>
        <taxon>Eubacteriales</taxon>
        <taxon>Clostridiaceae</taxon>
        <taxon>Caloramator</taxon>
    </lineage>
</organism>
<evidence type="ECO:0000313" key="1">
    <source>
        <dbReference type="EMBL" id="KRQ87233.1"/>
    </source>
</evidence>
<keyword evidence="2" id="KW-1185">Reference proteome</keyword>
<gene>
    <name evidence="1" type="ORF">ABG79_01036</name>
</gene>
<sequence>MSEQLLEEIEKAKRLYYLAIKYENKTPKVLVEFSKKIINDYIKKAKEMGITSNKNIFK</sequence>
<comment type="caution">
    <text evidence="1">The sequence shown here is derived from an EMBL/GenBank/DDBJ whole genome shotgun (WGS) entry which is preliminary data.</text>
</comment>
<accession>A0A0R3JUP3</accession>
<protein>
    <submittedName>
        <fullName evidence="1">Uncharacterized protein</fullName>
    </submittedName>
</protein>
<proteinExistence type="predicted"/>
<dbReference type="AlphaFoldDB" id="A0A0R3JUP3"/>
<dbReference type="Proteomes" id="UP000052015">
    <property type="component" value="Unassembled WGS sequence"/>
</dbReference>
<name>A0A0R3JUP3_CALMK</name>
<dbReference type="STRING" id="908809.ABG79_01036"/>